<gene>
    <name evidence="1" type="ORF">EHQ31_05160</name>
</gene>
<reference evidence="2" key="1">
    <citation type="journal article" date="2019" name="PLoS Negl. Trop. Dis.">
        <title>Revisiting the worldwide diversity of Leptospira species in the environment.</title>
        <authorList>
            <person name="Vincent A.T."/>
            <person name="Schiettekatte O."/>
            <person name="Bourhy P."/>
            <person name="Veyrier F.J."/>
            <person name="Picardeau M."/>
        </authorList>
    </citation>
    <scope>NUCLEOTIDE SEQUENCE [LARGE SCALE GENOMIC DNA]</scope>
    <source>
        <strain evidence="2">201800278</strain>
    </source>
</reference>
<evidence type="ECO:0000313" key="1">
    <source>
        <dbReference type="EMBL" id="TGL06094.1"/>
    </source>
</evidence>
<accession>A0ABY2LV58</accession>
<dbReference type="EMBL" id="RQFO01000004">
    <property type="protein sequence ID" value="TGL06094.1"/>
    <property type="molecule type" value="Genomic_DNA"/>
</dbReference>
<dbReference type="Proteomes" id="UP000297465">
    <property type="component" value="Unassembled WGS sequence"/>
</dbReference>
<comment type="caution">
    <text evidence="1">The sequence shown here is derived from an EMBL/GenBank/DDBJ whole genome shotgun (WGS) entry which is preliminary data.</text>
</comment>
<organism evidence="1 2">
    <name type="scientific">Leptospira montravelensis</name>
    <dbReference type="NCBI Taxonomy" id="2484961"/>
    <lineage>
        <taxon>Bacteria</taxon>
        <taxon>Pseudomonadati</taxon>
        <taxon>Spirochaetota</taxon>
        <taxon>Spirochaetia</taxon>
        <taxon>Leptospirales</taxon>
        <taxon>Leptospiraceae</taxon>
        <taxon>Leptospira</taxon>
    </lineage>
</organism>
<evidence type="ECO:0008006" key="3">
    <source>
        <dbReference type="Google" id="ProtNLM"/>
    </source>
</evidence>
<evidence type="ECO:0000313" key="2">
    <source>
        <dbReference type="Proteomes" id="UP000297465"/>
    </source>
</evidence>
<keyword evidence="2" id="KW-1185">Reference proteome</keyword>
<protein>
    <recommendedName>
        <fullName evidence="3">DUF600 family protein</fullName>
    </recommendedName>
</protein>
<name>A0ABY2LV58_9LEPT</name>
<dbReference type="RefSeq" id="WP_135570178.1">
    <property type="nucleotide sequence ID" value="NZ_RQFN01000011.1"/>
</dbReference>
<sequence>MPTIEFDQKFQDLCEQMIEIAFEFVDFNKKEVDTIFVFGSLEGNIIAYELIYRINGKLSEVHNLNVASKKKYDLSDARVISLLREGGKSLKEVRELFLQAKREVPTFLKMAYFPKIGKFNIDISYELHYTNHKEWTAGDIFNQWVEELKKSDNQENMPKQDKGWLSKFFQSKIF</sequence>
<proteinExistence type="predicted"/>